<dbReference type="SUPFAM" id="SSF54913">
    <property type="entry name" value="GlnB-like"/>
    <property type="match status" value="1"/>
</dbReference>
<name>A0A328PBZ1_9GAMM</name>
<protein>
    <recommendedName>
        <fullName evidence="3">DUF3240 domain-containing protein</fullName>
    </recommendedName>
</protein>
<dbReference type="InterPro" id="IPR015867">
    <property type="entry name" value="N-reg_PII/ATP_PRibTrfase_C"/>
</dbReference>
<sequence length="103" mass="11615">MPNELKRLTLVAPRALEEDLVSVLLEMHPALPGFTTAHVAGHGEGFERARVVERVQGRIDRVLLWLVLPAETVDRVLARLCDVLPQSEVVWWVEPVETMGRRA</sequence>
<evidence type="ECO:0008006" key="3">
    <source>
        <dbReference type="Google" id="ProtNLM"/>
    </source>
</evidence>
<dbReference type="AlphaFoldDB" id="A0A328PBZ1"/>
<dbReference type="Pfam" id="PF11582">
    <property type="entry name" value="DUF3240"/>
    <property type="match status" value="1"/>
</dbReference>
<dbReference type="EMBL" id="NFZS01000001">
    <property type="protein sequence ID" value="RAO78042.1"/>
    <property type="molecule type" value="Genomic_DNA"/>
</dbReference>
<dbReference type="Proteomes" id="UP000248926">
    <property type="component" value="Unassembled WGS sequence"/>
</dbReference>
<gene>
    <name evidence="1" type="ORF">CA260_09500</name>
</gene>
<evidence type="ECO:0000313" key="1">
    <source>
        <dbReference type="EMBL" id="RAO78042.1"/>
    </source>
</evidence>
<dbReference type="InterPro" id="IPR011322">
    <property type="entry name" value="N-reg_PII-like_a/b"/>
</dbReference>
<dbReference type="RefSeq" id="WP_111982502.1">
    <property type="nucleotide sequence ID" value="NZ_NFZS01000001.1"/>
</dbReference>
<accession>A0A328PBZ1</accession>
<dbReference type="OrthoDB" id="9180928at2"/>
<dbReference type="Gene3D" id="3.30.70.120">
    <property type="match status" value="1"/>
</dbReference>
<evidence type="ECO:0000313" key="2">
    <source>
        <dbReference type="Proteomes" id="UP000248926"/>
    </source>
</evidence>
<organism evidence="1 2">
    <name type="scientific">Dyella jiangningensis</name>
    <dbReference type="NCBI Taxonomy" id="1379159"/>
    <lineage>
        <taxon>Bacteria</taxon>
        <taxon>Pseudomonadati</taxon>
        <taxon>Pseudomonadota</taxon>
        <taxon>Gammaproteobacteria</taxon>
        <taxon>Lysobacterales</taxon>
        <taxon>Rhodanobacteraceae</taxon>
        <taxon>Dyella</taxon>
    </lineage>
</organism>
<dbReference type="InterPro" id="IPR021634">
    <property type="entry name" value="DUF3240"/>
</dbReference>
<keyword evidence="2" id="KW-1185">Reference proteome</keyword>
<reference evidence="1 2" key="1">
    <citation type="journal article" date="2018" name="Genet. Mol. Biol.">
        <title>The genome sequence of Dyella jiangningensis FCAV SCS01 from a lignocellulose-decomposing microbial consortium metagenome reveals potential for biotechnological applications.</title>
        <authorList>
            <person name="Desiderato J.G."/>
            <person name="Alvarenga D.O."/>
            <person name="Constancio M.T.L."/>
            <person name="Alves L.M.C."/>
            <person name="Varani A.M."/>
        </authorList>
    </citation>
    <scope>NUCLEOTIDE SEQUENCE [LARGE SCALE GENOMIC DNA]</scope>
    <source>
        <strain evidence="1 2">FCAV SCS01</strain>
    </source>
</reference>
<comment type="caution">
    <text evidence="1">The sequence shown here is derived from an EMBL/GenBank/DDBJ whole genome shotgun (WGS) entry which is preliminary data.</text>
</comment>
<proteinExistence type="predicted"/>